<dbReference type="InterPro" id="IPR016563">
    <property type="entry name" value="Npl4"/>
</dbReference>
<dbReference type="InterPro" id="IPR007717">
    <property type="entry name" value="NPL4_C"/>
</dbReference>
<dbReference type="Pfam" id="PF05021">
    <property type="entry name" value="NPL4"/>
    <property type="match status" value="1"/>
</dbReference>
<evidence type="ECO:0000313" key="6">
    <source>
        <dbReference type="Proteomes" id="UP000887566"/>
    </source>
</evidence>
<dbReference type="GO" id="GO:0008270">
    <property type="term" value="F:zinc ion binding"/>
    <property type="evidence" value="ECO:0007669"/>
    <property type="project" value="UniProtKB-KW"/>
</dbReference>
<evidence type="ECO:0000256" key="2">
    <source>
        <dbReference type="ARBA" id="ARBA00022723"/>
    </source>
</evidence>
<organism evidence="6 7">
    <name type="scientific">Plectus sambesii</name>
    <dbReference type="NCBI Taxonomy" id="2011161"/>
    <lineage>
        <taxon>Eukaryota</taxon>
        <taxon>Metazoa</taxon>
        <taxon>Ecdysozoa</taxon>
        <taxon>Nematoda</taxon>
        <taxon>Chromadorea</taxon>
        <taxon>Plectida</taxon>
        <taxon>Plectina</taxon>
        <taxon>Plectoidea</taxon>
        <taxon>Plectidae</taxon>
        <taxon>Plectus</taxon>
    </lineage>
</organism>
<dbReference type="GO" id="GO:0043130">
    <property type="term" value="F:ubiquitin binding"/>
    <property type="evidence" value="ECO:0007669"/>
    <property type="project" value="TreeGrafter"/>
</dbReference>
<evidence type="ECO:0000313" key="7">
    <source>
        <dbReference type="WBParaSite" id="PSAMB.scaffold3286size18931.g20987.t1"/>
    </source>
</evidence>
<dbReference type="PANTHER" id="PTHR12710">
    <property type="entry name" value="NUCLEAR PROTEIN LOCALIZATION 4"/>
    <property type="match status" value="1"/>
</dbReference>
<dbReference type="WBParaSite" id="PSAMB.scaffold3286size18931.g20987.t1">
    <property type="protein sequence ID" value="PSAMB.scaffold3286size18931.g20987.t1"/>
    <property type="gene ID" value="PSAMB.scaffold3286size18931.g20987"/>
</dbReference>
<reference evidence="7" key="1">
    <citation type="submission" date="2022-11" db="UniProtKB">
        <authorList>
            <consortium name="WormBaseParasite"/>
        </authorList>
    </citation>
    <scope>IDENTIFICATION</scope>
</reference>
<dbReference type="GO" id="GO:0031625">
    <property type="term" value="F:ubiquitin protein ligase binding"/>
    <property type="evidence" value="ECO:0007669"/>
    <property type="project" value="TreeGrafter"/>
</dbReference>
<dbReference type="GO" id="GO:0006511">
    <property type="term" value="P:ubiquitin-dependent protein catabolic process"/>
    <property type="evidence" value="ECO:0007669"/>
    <property type="project" value="InterPro"/>
</dbReference>
<proteinExistence type="inferred from homology"/>
<dbReference type="GO" id="GO:0005634">
    <property type="term" value="C:nucleus"/>
    <property type="evidence" value="ECO:0007669"/>
    <property type="project" value="TreeGrafter"/>
</dbReference>
<dbReference type="PANTHER" id="PTHR12710:SF0">
    <property type="entry name" value="NUCLEAR PROTEIN LOCALIZATION PROTEIN 4 HOMOLOG"/>
    <property type="match status" value="1"/>
</dbReference>
<evidence type="ECO:0000256" key="1">
    <source>
        <dbReference type="ARBA" id="ARBA00011025"/>
    </source>
</evidence>
<evidence type="ECO:0000256" key="3">
    <source>
        <dbReference type="ARBA" id="ARBA00022771"/>
    </source>
</evidence>
<dbReference type="InterPro" id="IPR037518">
    <property type="entry name" value="MPN"/>
</dbReference>
<keyword evidence="2" id="KW-0479">Metal-binding</keyword>
<dbReference type="SUPFAM" id="SSF90209">
    <property type="entry name" value="Ran binding protein zinc finger-like"/>
    <property type="match status" value="1"/>
</dbReference>
<keyword evidence="4" id="KW-0862">Zinc</keyword>
<name>A0A914W841_9BILA</name>
<dbReference type="PROSITE" id="PS01358">
    <property type="entry name" value="ZF_RANBP2_1"/>
    <property type="match status" value="1"/>
</dbReference>
<dbReference type="InterPro" id="IPR001876">
    <property type="entry name" value="Znf_RanBP2"/>
</dbReference>
<evidence type="ECO:0000259" key="5">
    <source>
        <dbReference type="PROSITE" id="PS50249"/>
    </source>
</evidence>
<dbReference type="InterPro" id="IPR007716">
    <property type="entry name" value="NPL4_Zn-bd_put"/>
</dbReference>
<dbReference type="Gene3D" id="3.40.140.10">
    <property type="entry name" value="Cytidine Deaminase, domain 2"/>
    <property type="match status" value="1"/>
</dbReference>
<feature type="domain" description="MPN" evidence="5">
    <location>
        <begin position="123"/>
        <end position="260"/>
    </location>
</feature>
<dbReference type="AlphaFoldDB" id="A0A914W841"/>
<dbReference type="PROSITE" id="PS50249">
    <property type="entry name" value="MPN"/>
    <property type="match status" value="1"/>
</dbReference>
<keyword evidence="3" id="KW-0863">Zinc-finger</keyword>
<sequence>MQKLDDVDVFLATQEGKIEKGRDPKFCRHSTHQKCSHCLPIDPYDEEYLHQKDIKHMSFHANVRKLTEGHGKGTHLKMPLENLVCYIKPGCSDHKPYPKGVCTKCRPRMVTLMRQRFRHVDNVSFENEQLVNRFLDFWRRAGHQRIGYLLGRYEPFLEVPLGIKAVVAAIYEPPQTSTSDSVRFEGDAIEQKVDELCAALDLKRVGWIFTDLWSADPAKGTVHCTRHEDSFLLTAQECITAGHLQNRHPNFTKYCSEGYYGSKFVTIVASGDKTEQIHFNGYQVSNQCAALVHAEVLLPTNYPELATLRNEPLRETQYITDVQFTEKDEYGNQVSRDGRPMPVEYLLVDVPAGMPKEPRFTFHAVTGGKHTEFPIENRMSLGEMQTIATLATYAKRFSNNQFLEFASDFHVLLYLLTNDTVQFTIEALKPLCEAVKARDRGAAMDWARTNESWQTLEHLFESQVAVPASSSSASMVGGGDVWSCGHCTFENPEPRADCNMCGNRHRRVRTATEMALCGKSGFARPYSLDPRDDVWTPDATRPVGRPRRRWADELRGVAGGDWLRAATLPSWDNMESRFVYDK</sequence>
<evidence type="ECO:0000256" key="4">
    <source>
        <dbReference type="ARBA" id="ARBA00022833"/>
    </source>
</evidence>
<dbReference type="Pfam" id="PF05020">
    <property type="entry name" value="zf-NPL4"/>
    <property type="match status" value="1"/>
</dbReference>
<comment type="similarity">
    <text evidence="1">Belongs to the NPL4 family.</text>
</comment>
<accession>A0A914W841</accession>
<keyword evidence="6" id="KW-1185">Reference proteome</keyword>
<dbReference type="CDD" id="cd08061">
    <property type="entry name" value="MPN_NPL4"/>
    <property type="match status" value="1"/>
</dbReference>
<dbReference type="Proteomes" id="UP000887566">
    <property type="component" value="Unplaced"/>
</dbReference>
<dbReference type="InterPro" id="IPR036443">
    <property type="entry name" value="Znf_RanBP2_sf"/>
</dbReference>
<protein>
    <submittedName>
        <fullName evidence="7">MPN domain-containing protein</fullName>
    </submittedName>
</protein>